<proteinExistence type="predicted"/>
<gene>
    <name evidence="1" type="ORF">CKO28_19200</name>
</gene>
<reference evidence="1 2" key="1">
    <citation type="journal article" date="2020" name="Microorganisms">
        <title>Osmotic Adaptation and Compatible Solute Biosynthesis of Phototrophic Bacteria as Revealed from Genome Analyses.</title>
        <authorList>
            <person name="Imhoff J.F."/>
            <person name="Rahn T."/>
            <person name="Kunzel S."/>
            <person name="Keller A."/>
            <person name="Neulinger S.C."/>
        </authorList>
    </citation>
    <scope>NUCLEOTIDE SEQUENCE [LARGE SCALE GENOMIC DNA]</scope>
    <source>
        <strain evidence="1 2">DSM 9895</strain>
    </source>
</reference>
<organism evidence="1 2">
    <name type="scientific">Rhodovibrio sodomensis</name>
    <dbReference type="NCBI Taxonomy" id="1088"/>
    <lineage>
        <taxon>Bacteria</taxon>
        <taxon>Pseudomonadati</taxon>
        <taxon>Pseudomonadota</taxon>
        <taxon>Alphaproteobacteria</taxon>
        <taxon>Rhodospirillales</taxon>
        <taxon>Rhodovibrionaceae</taxon>
        <taxon>Rhodovibrio</taxon>
    </lineage>
</organism>
<keyword evidence="2" id="KW-1185">Reference proteome</keyword>
<evidence type="ECO:0000313" key="1">
    <source>
        <dbReference type="EMBL" id="MBK1670166.1"/>
    </source>
</evidence>
<dbReference type="EMBL" id="NRRL01000078">
    <property type="protein sequence ID" value="MBK1670166.1"/>
    <property type="molecule type" value="Genomic_DNA"/>
</dbReference>
<sequence length="109" mass="11640">MRRSTQAQKAARLNAAHALLAEGMEMSDAATALARSYALSRRQAYRYLEEARTLAGPVAEREEPVALTVKLPASQVEQLRAHAGAHEVTISSVVSRAIAAYLAPGSPRG</sequence>
<protein>
    <recommendedName>
        <fullName evidence="3">Ribbon-helix-helix protein CopG domain-containing protein</fullName>
    </recommendedName>
</protein>
<comment type="caution">
    <text evidence="1">The sequence shown here is derived from an EMBL/GenBank/DDBJ whole genome shotgun (WGS) entry which is preliminary data.</text>
</comment>
<evidence type="ECO:0000313" key="2">
    <source>
        <dbReference type="Proteomes" id="UP001296873"/>
    </source>
</evidence>
<dbReference type="Proteomes" id="UP001296873">
    <property type="component" value="Unassembled WGS sequence"/>
</dbReference>
<evidence type="ECO:0008006" key="3">
    <source>
        <dbReference type="Google" id="ProtNLM"/>
    </source>
</evidence>
<accession>A0ABS1DJJ4</accession>
<name>A0ABS1DJJ4_9PROT</name>